<dbReference type="Pfam" id="PF07733">
    <property type="entry name" value="DNA_pol3_alpha"/>
    <property type="match status" value="1"/>
</dbReference>
<comment type="similarity">
    <text evidence="2">Belongs to the DNA polymerase type-C family. DnaE2 subfamily.</text>
</comment>
<proteinExistence type="inferred from homology"/>
<dbReference type="InterPro" id="IPR040982">
    <property type="entry name" value="DNA_pol3_finger"/>
</dbReference>
<gene>
    <name evidence="16" type="ORF">O0235_11935</name>
</gene>
<evidence type="ECO:0000256" key="6">
    <source>
        <dbReference type="ARBA" id="ARBA00019114"/>
    </source>
</evidence>
<dbReference type="Gene3D" id="1.10.10.1600">
    <property type="entry name" value="Bacterial DNA polymerase III alpha subunit, thumb domain"/>
    <property type="match status" value="1"/>
</dbReference>
<evidence type="ECO:0000256" key="11">
    <source>
        <dbReference type="ARBA" id="ARBA00022763"/>
    </source>
</evidence>
<evidence type="ECO:0000256" key="1">
    <source>
        <dbReference type="ARBA" id="ARBA00004496"/>
    </source>
</evidence>
<dbReference type="SMART" id="SM00481">
    <property type="entry name" value="POLIIIAc"/>
    <property type="match status" value="1"/>
</dbReference>
<keyword evidence="11" id="KW-0227">DNA damage</keyword>
<dbReference type="SUPFAM" id="SSF89550">
    <property type="entry name" value="PHP domain-like"/>
    <property type="match status" value="1"/>
</dbReference>
<evidence type="ECO:0000256" key="2">
    <source>
        <dbReference type="ARBA" id="ARBA00007391"/>
    </source>
</evidence>
<evidence type="ECO:0000256" key="4">
    <source>
        <dbReference type="ARBA" id="ARBA00012417"/>
    </source>
</evidence>
<dbReference type="EMBL" id="CP115149">
    <property type="protein sequence ID" value="WBL35480.1"/>
    <property type="molecule type" value="Genomic_DNA"/>
</dbReference>
<reference evidence="16 17" key="1">
    <citation type="journal article" date="2023" name="ISME J.">
        <title>Thermophilic Dehalococcoidia with unusual traits shed light on an unexpected past.</title>
        <authorList>
            <person name="Palmer M."/>
            <person name="Covington J.K."/>
            <person name="Zhou E.M."/>
            <person name="Thomas S.C."/>
            <person name="Habib N."/>
            <person name="Seymour C.O."/>
            <person name="Lai D."/>
            <person name="Johnston J."/>
            <person name="Hashimi A."/>
            <person name="Jiao J.Y."/>
            <person name="Muok A.R."/>
            <person name="Liu L."/>
            <person name="Xian W.D."/>
            <person name="Zhi X.Y."/>
            <person name="Li M.M."/>
            <person name="Silva L.P."/>
            <person name="Bowen B.P."/>
            <person name="Louie K."/>
            <person name="Briegel A."/>
            <person name="Pett-Ridge J."/>
            <person name="Weber P.K."/>
            <person name="Tocheva E.I."/>
            <person name="Woyke T."/>
            <person name="Northen T.R."/>
            <person name="Mayali X."/>
            <person name="Li W.J."/>
            <person name="Hedlund B.P."/>
        </authorList>
    </citation>
    <scope>NUCLEOTIDE SEQUENCE [LARGE SCALE GENOMIC DNA]</scope>
    <source>
        <strain evidence="16 17">YIM 72310</strain>
    </source>
</reference>
<evidence type="ECO:0000256" key="7">
    <source>
        <dbReference type="ARBA" id="ARBA00022490"/>
    </source>
</evidence>
<dbReference type="InterPro" id="IPR016195">
    <property type="entry name" value="Pol/histidinol_Pase-like"/>
</dbReference>
<dbReference type="RefSeq" id="WP_270056006.1">
    <property type="nucleotide sequence ID" value="NZ_CP115149.1"/>
</dbReference>
<dbReference type="PANTHER" id="PTHR32294:SF4">
    <property type="entry name" value="ERROR-PRONE DNA POLYMERASE"/>
    <property type="match status" value="1"/>
</dbReference>
<protein>
    <recommendedName>
        <fullName evidence="6">DNA polymerase III subunit alpha</fullName>
        <ecNumber evidence="4">2.7.7.7</ecNumber>
    </recommendedName>
    <alternativeName>
        <fullName evidence="5">Error-prone DNA polymerase</fullName>
    </alternativeName>
</protein>
<dbReference type="Pfam" id="PF14579">
    <property type="entry name" value="HHH_6"/>
    <property type="match status" value="2"/>
</dbReference>
<dbReference type="InterPro" id="IPR011708">
    <property type="entry name" value="DNA_pol3_alpha_NTPase_dom"/>
</dbReference>
<keyword evidence="7" id="KW-0963">Cytoplasm</keyword>
<keyword evidence="8 16" id="KW-0808">Transferase</keyword>
<dbReference type="InterPro" id="IPR004365">
    <property type="entry name" value="NA-bd_OB_tRNA"/>
</dbReference>
<keyword evidence="10" id="KW-0235">DNA replication</keyword>
<evidence type="ECO:0000313" key="17">
    <source>
        <dbReference type="Proteomes" id="UP001212803"/>
    </source>
</evidence>
<comment type="similarity">
    <text evidence="3">Belongs to the DNA polymerase type-C family. DnaE subfamily.</text>
</comment>
<keyword evidence="12" id="KW-0239">DNA-directed DNA polymerase</keyword>
<feature type="domain" description="Polymerase/histidinol phosphatase N-terminal" evidence="15">
    <location>
        <begin position="5"/>
        <end position="72"/>
    </location>
</feature>
<evidence type="ECO:0000256" key="13">
    <source>
        <dbReference type="ARBA" id="ARBA00023204"/>
    </source>
</evidence>
<organism evidence="16 17">
    <name type="scientific">Tepidiforma flava</name>
    <dbReference type="NCBI Taxonomy" id="3004094"/>
    <lineage>
        <taxon>Bacteria</taxon>
        <taxon>Bacillati</taxon>
        <taxon>Chloroflexota</taxon>
        <taxon>Tepidiformia</taxon>
        <taxon>Tepidiformales</taxon>
        <taxon>Tepidiformaceae</taxon>
        <taxon>Tepidiforma</taxon>
    </lineage>
</organism>
<dbReference type="Pfam" id="PF01336">
    <property type="entry name" value="tRNA_anti-codon"/>
    <property type="match status" value="1"/>
</dbReference>
<comment type="subcellular location">
    <subcellularLocation>
        <location evidence="1">Cytoplasm</location>
    </subcellularLocation>
</comment>
<evidence type="ECO:0000313" key="16">
    <source>
        <dbReference type="EMBL" id="WBL35480.1"/>
    </source>
</evidence>
<accession>A0ABY7M4L1</accession>
<dbReference type="PANTHER" id="PTHR32294">
    <property type="entry name" value="DNA POLYMERASE III SUBUNIT ALPHA"/>
    <property type="match status" value="1"/>
</dbReference>
<dbReference type="Pfam" id="PF17657">
    <property type="entry name" value="DNA_pol3_finger"/>
    <property type="match status" value="1"/>
</dbReference>
<dbReference type="NCBIfam" id="NF004225">
    <property type="entry name" value="PRK05672.1"/>
    <property type="match status" value="1"/>
</dbReference>
<dbReference type="InterPro" id="IPR029460">
    <property type="entry name" value="DNAPol_HHH"/>
</dbReference>
<dbReference type="Proteomes" id="UP001212803">
    <property type="component" value="Chromosome"/>
</dbReference>
<keyword evidence="9 16" id="KW-0548">Nucleotidyltransferase</keyword>
<name>A0ABY7M4L1_9CHLR</name>
<dbReference type="Pfam" id="PF02811">
    <property type="entry name" value="PHP"/>
    <property type="match status" value="1"/>
</dbReference>
<dbReference type="InterPro" id="IPR004013">
    <property type="entry name" value="PHP_dom"/>
</dbReference>
<dbReference type="NCBIfam" id="TIGR00594">
    <property type="entry name" value="polc"/>
    <property type="match status" value="1"/>
</dbReference>
<evidence type="ECO:0000256" key="8">
    <source>
        <dbReference type="ARBA" id="ARBA00022679"/>
    </source>
</evidence>
<keyword evidence="17" id="KW-1185">Reference proteome</keyword>
<dbReference type="GO" id="GO:0003887">
    <property type="term" value="F:DNA-directed DNA polymerase activity"/>
    <property type="evidence" value="ECO:0007669"/>
    <property type="project" value="UniProtKB-EC"/>
</dbReference>
<evidence type="ECO:0000256" key="5">
    <source>
        <dbReference type="ARBA" id="ARBA00017273"/>
    </source>
</evidence>
<evidence type="ECO:0000256" key="9">
    <source>
        <dbReference type="ARBA" id="ARBA00022695"/>
    </source>
</evidence>
<evidence type="ECO:0000256" key="14">
    <source>
        <dbReference type="ARBA" id="ARBA00049244"/>
    </source>
</evidence>
<evidence type="ECO:0000256" key="12">
    <source>
        <dbReference type="ARBA" id="ARBA00022932"/>
    </source>
</evidence>
<dbReference type="CDD" id="cd04485">
    <property type="entry name" value="DnaE_OBF"/>
    <property type="match status" value="1"/>
</dbReference>
<keyword evidence="13" id="KW-0234">DNA repair</keyword>
<comment type="catalytic activity">
    <reaction evidence="14">
        <text>DNA(n) + a 2'-deoxyribonucleoside 5'-triphosphate = DNA(n+1) + diphosphate</text>
        <dbReference type="Rhea" id="RHEA:22508"/>
        <dbReference type="Rhea" id="RHEA-COMP:17339"/>
        <dbReference type="Rhea" id="RHEA-COMP:17340"/>
        <dbReference type="ChEBI" id="CHEBI:33019"/>
        <dbReference type="ChEBI" id="CHEBI:61560"/>
        <dbReference type="ChEBI" id="CHEBI:173112"/>
        <dbReference type="EC" id="2.7.7.7"/>
    </reaction>
</comment>
<evidence type="ECO:0000256" key="10">
    <source>
        <dbReference type="ARBA" id="ARBA00022705"/>
    </source>
</evidence>
<dbReference type="EC" id="2.7.7.7" evidence="4"/>
<dbReference type="InterPro" id="IPR041931">
    <property type="entry name" value="DNA_pol3_alpha_thumb_dom"/>
</dbReference>
<sequence>MAGYAELHAHSCWSLREGASTTDELIDRALALGYAALALTDHDNLYGAMEFAQAARQRGLKAITGCELTIRAEGAGETAHLTVLAADAEGYRNLCRLLSRGYRAYGKDAPQVEEEWLLAQGQGLIVLSGCRDSALARLAAAGDEQGAKALAGRYRDVFGDRYYVELQDHDVYGDRRRNAALARAADACGVPAVATNDVHYHVRTRHRLHDVLVAIRHRLTLDTSHAVRRPNSEFLMKPPEEMARRFAWRPDAVANTVAIAERCRFDLTRDLPYRLPDYPVPEGATLDSFLRGVCERAFRRKYPDGDPHRQEARERLERELALIAQHGLAGFFLVYWDILQLVNEVAVELHGRDPRLAPDERPVARGRGSSVSSIVCYLIGLSHIDPVRNNLYLERFLNEELHSLPDIDLDFPRDIRDELLQRIYDRYGPEHAALVAAFPTYRFRSAVLDVGKALGLPGPVLAKLNRLAGPFADAKGLAEQMRKVPELRELVDAPIWRDLVELAGQISGFPRHIGQHVGGVVVSAEPISSVVPVEPARMDGRYVCQWDKDSIDDARFVKIDFLALGMLSAVNACLDIIEEERGVRVDLGRIPHDSPEIYAAIREGDTMGVFQVESRAQVQTLPRTQPRNLDDLAVQVAIIRPGPIMAGAFRPYMEYRERLARGEAIEVDYGHPELAPLLEHCLGETLGHVLYQDQVLQIACAVAGFTPGQADRLRRAMSRKRSSEAMRALEEEFLAGAARMRVSREAARVAFEKMAAFAAFGFPKSHAVAFALLAYESTWLRFHYPAEYYCALFDAQPMGFYPVEVLVQDAERHGIRVLPPCVNRSRAGAWPEEGNIRLGLQQVNGIGGGWQDRRQHRHLPGYRPLPERIAAERAANGPYRSLRDLLVRTAMTREQAEMLIRAGALDCFGLARRELLWQLGLLTEARMPQPPARPAGPPRARQLALALPTEQDMAALPPLDPWEELAWDFERLGLSPGRHPMALVRPLLHEGLITSRHLGGVRNPNRLPQGMTVELAGMVVTRQRPVTASGVMFMLLEDEFGLANVVVHRGLQERQAELVRMEPFVIVRGRVDNEQSGFPNIVAESFRRCPLPGFLERPESHDFG</sequence>
<dbReference type="InterPro" id="IPR004805">
    <property type="entry name" value="DnaE2/DnaE/PolC"/>
</dbReference>
<dbReference type="Gene3D" id="1.10.150.870">
    <property type="match status" value="1"/>
</dbReference>
<dbReference type="Gene3D" id="3.20.20.140">
    <property type="entry name" value="Metal-dependent hydrolases"/>
    <property type="match status" value="1"/>
</dbReference>
<evidence type="ECO:0000256" key="3">
    <source>
        <dbReference type="ARBA" id="ARBA00009496"/>
    </source>
</evidence>
<dbReference type="InterPro" id="IPR003141">
    <property type="entry name" value="Pol/His_phosphatase_N"/>
</dbReference>
<evidence type="ECO:0000259" key="15">
    <source>
        <dbReference type="SMART" id="SM00481"/>
    </source>
</evidence>